<name>Q8DGR8_THEVB</name>
<organism evidence="1 2">
    <name type="scientific">Thermosynechococcus vestitus (strain NIES-2133 / IAM M-273 / BP-1)</name>
    <dbReference type="NCBI Taxonomy" id="197221"/>
    <lineage>
        <taxon>Bacteria</taxon>
        <taxon>Bacillati</taxon>
        <taxon>Cyanobacteriota</taxon>
        <taxon>Cyanophyceae</taxon>
        <taxon>Acaryochloridales</taxon>
        <taxon>Thermosynechococcaceae</taxon>
        <taxon>Thermosynechococcus</taxon>
    </lineage>
</organism>
<evidence type="ECO:0000313" key="2">
    <source>
        <dbReference type="Proteomes" id="UP000000440"/>
    </source>
</evidence>
<protein>
    <submittedName>
        <fullName evidence="1">Tsl2246 protein</fullName>
    </submittedName>
</protein>
<dbReference type="EnsemblBacteria" id="BAC09798">
    <property type="protein sequence ID" value="BAC09798"/>
    <property type="gene ID" value="BAC09798"/>
</dbReference>
<proteinExistence type="predicted"/>
<dbReference type="Proteomes" id="UP000000440">
    <property type="component" value="Chromosome"/>
</dbReference>
<dbReference type="EMBL" id="BA000039">
    <property type="protein sequence ID" value="BAC09798.1"/>
    <property type="molecule type" value="Genomic_DNA"/>
</dbReference>
<dbReference type="KEGG" id="tel:tsl2246"/>
<accession>Q8DGR8</accession>
<sequence length="80" mass="8431">MMVASGIYQEYPAEIQLALHALGEPLPLKVIEILIGRNCVSVICAIACTCGPQSSRFICGHCGKSISCCRANRGGGFMTA</sequence>
<gene>
    <name evidence="1" type="ordered locus">tsl2246</name>
</gene>
<dbReference type="AlphaFoldDB" id="Q8DGR8"/>
<reference evidence="1 2" key="1">
    <citation type="journal article" date="2002" name="DNA Res.">
        <title>Complete genome structure of the thermophilic cyanobacterium Thermosynechococcus elongatus BP-1.</title>
        <authorList>
            <person name="Nakamura Y."/>
            <person name="Kaneko T."/>
            <person name="Sato S."/>
            <person name="Ikeuchi M."/>
            <person name="Katoh H."/>
            <person name="Sasamoto S."/>
            <person name="Watanabe A."/>
            <person name="Iriguchi M."/>
            <person name="Kawashima K."/>
            <person name="Kimura T."/>
            <person name="Kishida Y."/>
            <person name="Kiyokawa C."/>
            <person name="Kohara M."/>
            <person name="Matsumoto M."/>
            <person name="Matsuno A."/>
            <person name="Nakazaki N."/>
            <person name="Shimpo S."/>
            <person name="Sugimoto M."/>
            <person name="Takeuchi C."/>
            <person name="Yamada M."/>
            <person name="Tabata S."/>
        </authorList>
    </citation>
    <scope>NUCLEOTIDE SEQUENCE [LARGE SCALE GENOMIC DNA]</scope>
    <source>
        <strain evidence="2">IAM M-273 / NIES-2133 / BP-1</strain>
    </source>
</reference>
<keyword evidence="2" id="KW-1185">Reference proteome</keyword>
<evidence type="ECO:0000313" key="1">
    <source>
        <dbReference type="EMBL" id="BAC09798.1"/>
    </source>
</evidence>